<feature type="compositionally biased region" description="Gly residues" evidence="1">
    <location>
        <begin position="117"/>
        <end position="127"/>
    </location>
</feature>
<sequence length="127" mass="13975">MVSNTENYRAAYQAIVDAHRAEMDKNLAEFHRQYGERVKKLEEIIQQAQKTDGASSTISKETTFATTRKGRHQAPDGHSTFTFGRTTTTNGDKADDSRGSQATNSRSSHTPRTQGTSRGGGIRAVRS</sequence>
<feature type="region of interest" description="Disordered" evidence="1">
    <location>
        <begin position="48"/>
        <end position="127"/>
    </location>
</feature>
<protein>
    <submittedName>
        <fullName evidence="2">Uncharacterized protein</fullName>
    </submittedName>
</protein>
<dbReference type="RefSeq" id="WP_046203540.1">
    <property type="nucleotide sequence ID" value="NZ_JAFFSY010000001.1"/>
</dbReference>
<evidence type="ECO:0000313" key="2">
    <source>
        <dbReference type="EMBL" id="MCF6772817.1"/>
    </source>
</evidence>
<dbReference type="Proteomes" id="UP001200604">
    <property type="component" value="Unassembled WGS sequence"/>
</dbReference>
<feature type="compositionally biased region" description="Low complexity" evidence="1">
    <location>
        <begin position="80"/>
        <end position="89"/>
    </location>
</feature>
<evidence type="ECO:0000313" key="3">
    <source>
        <dbReference type="Proteomes" id="UP001200604"/>
    </source>
</evidence>
<proteinExistence type="predicted"/>
<feature type="compositionally biased region" description="Polar residues" evidence="1">
    <location>
        <begin position="99"/>
        <end position="116"/>
    </location>
</feature>
<comment type="caution">
    <text evidence="2">The sequence shown here is derived from an EMBL/GenBank/DDBJ whole genome shotgun (WGS) entry which is preliminary data.</text>
</comment>
<evidence type="ECO:0000256" key="1">
    <source>
        <dbReference type="SAM" id="MobiDB-lite"/>
    </source>
</evidence>
<accession>A0ABS9HG36</accession>
<dbReference type="GeneID" id="92726545"/>
<feature type="compositionally biased region" description="Polar residues" evidence="1">
    <location>
        <begin position="48"/>
        <end position="66"/>
    </location>
</feature>
<keyword evidence="3" id="KW-1185">Reference proteome</keyword>
<name>A0ABS9HG36_9CORY</name>
<reference evidence="2 3" key="1">
    <citation type="submission" date="2022-01" db="EMBL/GenBank/DDBJ databases">
        <title>Identification and Characterization of Corynebacterium sp.</title>
        <authorList>
            <person name="Luo Q."/>
            <person name="Qu P."/>
            <person name="Chen Q."/>
        </authorList>
    </citation>
    <scope>NUCLEOTIDE SEQUENCE [LARGE SCALE GENOMIC DNA]</scope>
    <source>
        <strain evidence="2 3">MC-12</strain>
    </source>
</reference>
<organism evidence="2 3">
    <name type="scientific">Corynebacterium parakroppenstedtii</name>
    <dbReference type="NCBI Taxonomy" id="2828363"/>
    <lineage>
        <taxon>Bacteria</taxon>
        <taxon>Bacillati</taxon>
        <taxon>Actinomycetota</taxon>
        <taxon>Actinomycetes</taxon>
        <taxon>Mycobacteriales</taxon>
        <taxon>Corynebacteriaceae</taxon>
        <taxon>Corynebacterium</taxon>
    </lineage>
</organism>
<gene>
    <name evidence="2" type="ORF">L3H44_00080</name>
</gene>
<dbReference type="EMBL" id="JAKJKU010000001">
    <property type="protein sequence ID" value="MCF6772817.1"/>
    <property type="molecule type" value="Genomic_DNA"/>
</dbReference>